<proteinExistence type="predicted"/>
<feature type="compositionally biased region" description="Acidic residues" evidence="1">
    <location>
        <begin position="11"/>
        <end position="29"/>
    </location>
</feature>
<protein>
    <submittedName>
        <fullName evidence="2">Uncharacterized protein</fullName>
    </submittedName>
</protein>
<feature type="compositionally biased region" description="Basic and acidic residues" evidence="1">
    <location>
        <begin position="48"/>
        <end position="57"/>
    </location>
</feature>
<dbReference type="EMBL" id="CAADRP010001112">
    <property type="protein sequence ID" value="VFU35657.1"/>
    <property type="molecule type" value="Genomic_DNA"/>
</dbReference>
<accession>A0A6N2LJE4</accession>
<reference evidence="2" key="1">
    <citation type="submission" date="2019-03" db="EMBL/GenBank/DDBJ databases">
        <authorList>
            <person name="Mank J."/>
            <person name="Almeida P."/>
        </authorList>
    </citation>
    <scope>NUCLEOTIDE SEQUENCE</scope>
    <source>
        <strain evidence="2">78183</strain>
    </source>
</reference>
<organism evidence="2">
    <name type="scientific">Salix viminalis</name>
    <name type="common">Common osier</name>
    <name type="synonym">Basket willow</name>
    <dbReference type="NCBI Taxonomy" id="40686"/>
    <lineage>
        <taxon>Eukaryota</taxon>
        <taxon>Viridiplantae</taxon>
        <taxon>Streptophyta</taxon>
        <taxon>Embryophyta</taxon>
        <taxon>Tracheophyta</taxon>
        <taxon>Spermatophyta</taxon>
        <taxon>Magnoliopsida</taxon>
        <taxon>eudicotyledons</taxon>
        <taxon>Gunneridae</taxon>
        <taxon>Pentapetalae</taxon>
        <taxon>rosids</taxon>
        <taxon>fabids</taxon>
        <taxon>Malpighiales</taxon>
        <taxon>Salicaceae</taxon>
        <taxon>Saliceae</taxon>
        <taxon>Salix</taxon>
    </lineage>
</organism>
<evidence type="ECO:0000256" key="1">
    <source>
        <dbReference type="SAM" id="MobiDB-lite"/>
    </source>
</evidence>
<evidence type="ECO:0000313" key="2">
    <source>
        <dbReference type="EMBL" id="VFU35657.1"/>
    </source>
</evidence>
<dbReference type="AlphaFoldDB" id="A0A6N2LJE4"/>
<name>A0A6N2LJE4_SALVM</name>
<sequence length="83" mass="9686">MGTSQSREGQELSDTESEYQSEEEEEEEIHYDAVERQETPQATSSSKKNLDEIDSRLKSLKLKYPSKFPNYPQPRQALPSHRR</sequence>
<feature type="region of interest" description="Disordered" evidence="1">
    <location>
        <begin position="1"/>
        <end position="83"/>
    </location>
</feature>
<gene>
    <name evidence="2" type="ORF">SVIM_LOCUS177596</name>
</gene>